<feature type="non-terminal residue" evidence="2">
    <location>
        <position position="167"/>
    </location>
</feature>
<feature type="transmembrane region" description="Helical" evidence="1">
    <location>
        <begin position="6"/>
        <end position="22"/>
    </location>
</feature>
<dbReference type="EMBL" id="OV170221">
    <property type="protein sequence ID" value="CAH0714299.1"/>
    <property type="molecule type" value="Genomic_DNA"/>
</dbReference>
<dbReference type="Pfam" id="PF07898">
    <property type="entry name" value="DUF1676"/>
    <property type="match status" value="1"/>
</dbReference>
<sequence length="167" mass="18765">MAVLNVIQIVLALVGIVTALVTKPSIPVPQPISNNVTNVRKIELYDGVFVKLPEYNNDTRKVMSLEIDTNKDSETGRGKQKKLMQRILPLFIMPFVIQSAIVPIFLGVLKFMLFKSLMIGKLALVLIIINSFRNSNSFKARQDESIADLHYGYHGNGMEEYGSYFNS</sequence>
<evidence type="ECO:0000256" key="1">
    <source>
        <dbReference type="SAM" id="Phobius"/>
    </source>
</evidence>
<dbReference type="OrthoDB" id="6624538at2759"/>
<feature type="transmembrane region" description="Helical" evidence="1">
    <location>
        <begin position="87"/>
        <end position="106"/>
    </location>
</feature>
<name>A0A8J9Y1Q5_9NEOP</name>
<dbReference type="Proteomes" id="UP000838878">
    <property type="component" value="Chromosome 1"/>
</dbReference>
<keyword evidence="3" id="KW-1185">Reference proteome</keyword>
<keyword evidence="1" id="KW-1133">Transmembrane helix</keyword>
<dbReference type="InterPro" id="IPR012464">
    <property type="entry name" value="DUF1676"/>
</dbReference>
<organism evidence="2 3">
    <name type="scientific">Brenthis ino</name>
    <name type="common">lesser marbled fritillary</name>
    <dbReference type="NCBI Taxonomy" id="405034"/>
    <lineage>
        <taxon>Eukaryota</taxon>
        <taxon>Metazoa</taxon>
        <taxon>Ecdysozoa</taxon>
        <taxon>Arthropoda</taxon>
        <taxon>Hexapoda</taxon>
        <taxon>Insecta</taxon>
        <taxon>Pterygota</taxon>
        <taxon>Neoptera</taxon>
        <taxon>Endopterygota</taxon>
        <taxon>Lepidoptera</taxon>
        <taxon>Glossata</taxon>
        <taxon>Ditrysia</taxon>
        <taxon>Papilionoidea</taxon>
        <taxon>Nymphalidae</taxon>
        <taxon>Heliconiinae</taxon>
        <taxon>Argynnini</taxon>
        <taxon>Brenthis</taxon>
    </lineage>
</organism>
<keyword evidence="1" id="KW-0472">Membrane</keyword>
<evidence type="ECO:0000313" key="3">
    <source>
        <dbReference type="Proteomes" id="UP000838878"/>
    </source>
</evidence>
<protein>
    <submittedName>
        <fullName evidence="2">Uncharacterized protein</fullName>
    </submittedName>
</protein>
<gene>
    <name evidence="2" type="ORF">BINO364_LOCUS1365</name>
</gene>
<proteinExistence type="predicted"/>
<feature type="transmembrane region" description="Helical" evidence="1">
    <location>
        <begin position="112"/>
        <end position="132"/>
    </location>
</feature>
<reference evidence="2" key="1">
    <citation type="submission" date="2021-12" db="EMBL/GenBank/DDBJ databases">
        <authorList>
            <person name="Martin H S."/>
        </authorList>
    </citation>
    <scope>NUCLEOTIDE SEQUENCE</scope>
</reference>
<dbReference type="AlphaFoldDB" id="A0A8J9Y1Q5"/>
<accession>A0A8J9Y1Q5</accession>
<keyword evidence="1" id="KW-0812">Transmembrane</keyword>
<evidence type="ECO:0000313" key="2">
    <source>
        <dbReference type="EMBL" id="CAH0714299.1"/>
    </source>
</evidence>